<dbReference type="PATRIC" id="fig|1299334.3.peg.3826"/>
<reference evidence="1" key="1">
    <citation type="submission" date="2014-01" db="EMBL/GenBank/DDBJ databases">
        <authorList>
            <person name="Brown-Elliot B."/>
            <person name="Wallace R."/>
            <person name="Lenaerts A."/>
            <person name="Ordway D."/>
            <person name="DeGroote M.A."/>
            <person name="Parker T."/>
            <person name="Sizemore C."/>
            <person name="Tallon L.J."/>
            <person name="Sadzewicz L.K."/>
            <person name="Sengamalay N."/>
            <person name="Fraser C.M."/>
            <person name="Hine E."/>
            <person name="Shefchek K.A."/>
            <person name="Das S.P."/>
            <person name="Tettelin H."/>
        </authorList>
    </citation>
    <scope>NUCLEOTIDE SEQUENCE [LARGE SCALE GENOMIC DNA]</scope>
    <source>
        <strain evidence="1">4042</strain>
    </source>
</reference>
<accession>X8BLK4</accession>
<organism evidence="1">
    <name type="scientific">Mycobacterium xenopi 4042</name>
    <dbReference type="NCBI Taxonomy" id="1299334"/>
    <lineage>
        <taxon>Bacteria</taxon>
        <taxon>Bacillati</taxon>
        <taxon>Actinomycetota</taxon>
        <taxon>Actinomycetes</taxon>
        <taxon>Mycobacteriales</taxon>
        <taxon>Mycobacteriaceae</taxon>
        <taxon>Mycobacterium</taxon>
    </lineage>
</organism>
<name>X8BLK4_MYCXE</name>
<dbReference type="AlphaFoldDB" id="X8BLK4"/>
<proteinExistence type="predicted"/>
<comment type="caution">
    <text evidence="1">The sequence shown here is derived from an EMBL/GenBank/DDBJ whole genome shotgun (WGS) entry which is preliminary data.</text>
</comment>
<dbReference type="Gene3D" id="3.10.129.10">
    <property type="entry name" value="Hotdog Thioesterase"/>
    <property type="match status" value="1"/>
</dbReference>
<evidence type="ECO:0000313" key="1">
    <source>
        <dbReference type="EMBL" id="EUA44118.1"/>
    </source>
</evidence>
<protein>
    <submittedName>
        <fullName evidence="1">Uncharacterized protein</fullName>
    </submittedName>
</protein>
<dbReference type="EMBL" id="JAOB01000038">
    <property type="protein sequence ID" value="EUA44118.1"/>
    <property type="molecule type" value="Genomic_DNA"/>
</dbReference>
<gene>
    <name evidence="1" type="ORF">I553_2772</name>
</gene>
<sequence length="52" mass="5702">MYEGDTLYSELHVESACPSTTAGAGLAIAGVCGQRLRPDRQVLDWRFTALQF</sequence>